<gene>
    <name evidence="1" type="ORF">NDU88_001730</name>
</gene>
<name>A0AAV7SAX2_PLEWA</name>
<protein>
    <submittedName>
        <fullName evidence="1">Uncharacterized protein</fullName>
    </submittedName>
</protein>
<evidence type="ECO:0000313" key="2">
    <source>
        <dbReference type="Proteomes" id="UP001066276"/>
    </source>
</evidence>
<sequence>MNETTRVGDRFFSSLSQGFQRRMVVLPGRWRRQINRKRKERWGFQRRMVVLPGRWRRQINRKRKERWGRHEVWTPTVREPSVLRNVPAGAPSSVHVSLYSNSSVRALLLSNSSIRALLLSNSSVRALL</sequence>
<accession>A0AAV7SAX2</accession>
<proteinExistence type="predicted"/>
<dbReference type="Proteomes" id="UP001066276">
    <property type="component" value="Chromosome 4_2"/>
</dbReference>
<keyword evidence="2" id="KW-1185">Reference proteome</keyword>
<dbReference type="EMBL" id="JANPWB010000008">
    <property type="protein sequence ID" value="KAJ1161243.1"/>
    <property type="molecule type" value="Genomic_DNA"/>
</dbReference>
<comment type="caution">
    <text evidence="1">The sequence shown here is derived from an EMBL/GenBank/DDBJ whole genome shotgun (WGS) entry which is preliminary data.</text>
</comment>
<evidence type="ECO:0000313" key="1">
    <source>
        <dbReference type="EMBL" id="KAJ1161243.1"/>
    </source>
</evidence>
<organism evidence="1 2">
    <name type="scientific">Pleurodeles waltl</name>
    <name type="common">Iberian ribbed newt</name>
    <dbReference type="NCBI Taxonomy" id="8319"/>
    <lineage>
        <taxon>Eukaryota</taxon>
        <taxon>Metazoa</taxon>
        <taxon>Chordata</taxon>
        <taxon>Craniata</taxon>
        <taxon>Vertebrata</taxon>
        <taxon>Euteleostomi</taxon>
        <taxon>Amphibia</taxon>
        <taxon>Batrachia</taxon>
        <taxon>Caudata</taxon>
        <taxon>Salamandroidea</taxon>
        <taxon>Salamandridae</taxon>
        <taxon>Pleurodelinae</taxon>
        <taxon>Pleurodeles</taxon>
    </lineage>
</organism>
<dbReference type="AlphaFoldDB" id="A0AAV7SAX2"/>
<reference evidence="1" key="1">
    <citation type="journal article" date="2022" name="bioRxiv">
        <title>Sequencing and chromosome-scale assembly of the giantPleurodeles waltlgenome.</title>
        <authorList>
            <person name="Brown T."/>
            <person name="Elewa A."/>
            <person name="Iarovenko S."/>
            <person name="Subramanian E."/>
            <person name="Araus A.J."/>
            <person name="Petzold A."/>
            <person name="Susuki M."/>
            <person name="Suzuki K.-i.T."/>
            <person name="Hayashi T."/>
            <person name="Toyoda A."/>
            <person name="Oliveira C."/>
            <person name="Osipova E."/>
            <person name="Leigh N.D."/>
            <person name="Simon A."/>
            <person name="Yun M.H."/>
        </authorList>
    </citation>
    <scope>NUCLEOTIDE SEQUENCE</scope>
    <source>
        <strain evidence="1">20211129_DDA</strain>
        <tissue evidence="1">Liver</tissue>
    </source>
</reference>